<evidence type="ECO:0000313" key="3">
    <source>
        <dbReference type="Proteomes" id="UP000012174"/>
    </source>
</evidence>
<protein>
    <submittedName>
        <fullName evidence="2">Uncharacterized protein</fullName>
    </submittedName>
</protein>
<dbReference type="KEGG" id="ela:UCREL1_6411"/>
<dbReference type="Gene3D" id="2.120.10.70">
    <property type="entry name" value="Fucose-specific lectin"/>
    <property type="match status" value="1"/>
</dbReference>
<dbReference type="eggNOG" id="ENOG502SHGW">
    <property type="taxonomic scope" value="Eukaryota"/>
</dbReference>
<evidence type="ECO:0000256" key="1">
    <source>
        <dbReference type="SAM" id="MobiDB-lite"/>
    </source>
</evidence>
<evidence type="ECO:0000313" key="2">
    <source>
        <dbReference type="EMBL" id="EMR66606.1"/>
    </source>
</evidence>
<dbReference type="AlphaFoldDB" id="M7T9W1"/>
<feature type="compositionally biased region" description="Low complexity" evidence="1">
    <location>
        <begin position="100"/>
        <end position="122"/>
    </location>
</feature>
<keyword evidence="3" id="KW-1185">Reference proteome</keyword>
<dbReference type="Proteomes" id="UP000012174">
    <property type="component" value="Unassembled WGS sequence"/>
</dbReference>
<gene>
    <name evidence="2" type="ORF">UCREL1_6411</name>
</gene>
<feature type="region of interest" description="Disordered" evidence="1">
    <location>
        <begin position="97"/>
        <end position="122"/>
    </location>
</feature>
<proteinExistence type="predicted"/>
<feature type="region of interest" description="Disordered" evidence="1">
    <location>
        <begin position="28"/>
        <end position="60"/>
    </location>
</feature>
<accession>M7T9W1</accession>
<dbReference type="OMA" id="ADGCANA"/>
<dbReference type="SUPFAM" id="SSF89372">
    <property type="entry name" value="Fucose-specific lectin"/>
    <property type="match status" value="1"/>
</dbReference>
<organism evidence="2 3">
    <name type="scientific">Eutypa lata (strain UCR-EL1)</name>
    <name type="common">Grapevine dieback disease fungus</name>
    <name type="synonym">Eutypa armeniacae</name>
    <dbReference type="NCBI Taxonomy" id="1287681"/>
    <lineage>
        <taxon>Eukaryota</taxon>
        <taxon>Fungi</taxon>
        <taxon>Dikarya</taxon>
        <taxon>Ascomycota</taxon>
        <taxon>Pezizomycotina</taxon>
        <taxon>Sordariomycetes</taxon>
        <taxon>Xylariomycetidae</taxon>
        <taxon>Xylariales</taxon>
        <taxon>Diatrypaceae</taxon>
        <taxon>Eutypa</taxon>
    </lineage>
</organism>
<dbReference type="HOGENOM" id="CLU_645619_0_0_1"/>
<sequence>MSMSHRVAHTPPTVVVVGALAGGIAGGLASRNNRDSQEGGGDDDATDSDSSGNDDSSRYNTTLVDTNIAAINFTDSSNATRRALFYQREAGSLWLSLSPSSEDGNGNGNSTTDDANNNNNNTTWKQIDISAVFSRIRNPDLYTAPKNGTPLAAAAIPPGEADFLGNPFAVGLYYLDEENRVRELVSYDGDGEGPLEDWVVGGMQDYTFDADDGAQLAVAPHFCADGCANAFCVAYQDRYQTLGVACGDAWDRPQTLETAYPGTSLAMVPFASDNGKNVTKANWMRLFWQRDNTFLVLADNDGDWGVGAEAAISDQNPINGALPQVVAAPSQAQSHMMVISQTADGVFTGSFYRPVPAWDFDKSMRFVNEGGDATDDSPRDLNLTAIAFDHDGAFYGLSDDRARVVQYAWDAENPFDLRWVRNIDI</sequence>
<reference evidence="3" key="1">
    <citation type="journal article" date="2013" name="Genome Announc.">
        <title>Draft genome sequence of the grapevine dieback fungus Eutypa lata UCR-EL1.</title>
        <authorList>
            <person name="Blanco-Ulate B."/>
            <person name="Rolshausen P.E."/>
            <person name="Cantu D."/>
        </authorList>
    </citation>
    <scope>NUCLEOTIDE SEQUENCE [LARGE SCALE GENOMIC DNA]</scope>
    <source>
        <strain evidence="3">UCR-EL1</strain>
    </source>
</reference>
<name>M7T9W1_EUTLA</name>
<dbReference type="OrthoDB" id="5396810at2759"/>
<dbReference type="EMBL" id="KB706612">
    <property type="protein sequence ID" value="EMR66606.1"/>
    <property type="molecule type" value="Genomic_DNA"/>
</dbReference>